<reference evidence="4" key="1">
    <citation type="journal article" date="2010" name="Science">
        <title>Signatures of adaptation to obligate biotrophy in the Hyaloperonospora arabidopsidis genome.</title>
        <authorList>
            <person name="Baxter L."/>
            <person name="Tripathy S."/>
            <person name="Ishaque N."/>
            <person name="Boot N."/>
            <person name="Cabral A."/>
            <person name="Kemen E."/>
            <person name="Thines M."/>
            <person name="Ah-Fong A."/>
            <person name="Anderson R."/>
            <person name="Badejoko W."/>
            <person name="Bittner-Eddy P."/>
            <person name="Boore J.L."/>
            <person name="Chibucos M.C."/>
            <person name="Coates M."/>
            <person name="Dehal P."/>
            <person name="Delehaunty K."/>
            <person name="Dong S."/>
            <person name="Downton P."/>
            <person name="Dumas B."/>
            <person name="Fabro G."/>
            <person name="Fronick C."/>
            <person name="Fuerstenberg S.I."/>
            <person name="Fulton L."/>
            <person name="Gaulin E."/>
            <person name="Govers F."/>
            <person name="Hughes L."/>
            <person name="Humphray S."/>
            <person name="Jiang R.H."/>
            <person name="Judelson H."/>
            <person name="Kamoun S."/>
            <person name="Kyung K."/>
            <person name="Meijer H."/>
            <person name="Minx P."/>
            <person name="Morris P."/>
            <person name="Nelson J."/>
            <person name="Phuntumart V."/>
            <person name="Qutob D."/>
            <person name="Rehmany A."/>
            <person name="Rougon-Cardoso A."/>
            <person name="Ryden P."/>
            <person name="Torto-Alalibo T."/>
            <person name="Studholme D."/>
            <person name="Wang Y."/>
            <person name="Win J."/>
            <person name="Wood J."/>
            <person name="Clifton S.W."/>
            <person name="Rogers J."/>
            <person name="Van den Ackerveken G."/>
            <person name="Jones J.D."/>
            <person name="McDowell J.M."/>
            <person name="Beynon J."/>
            <person name="Tyler B.M."/>
        </authorList>
    </citation>
    <scope>NUCLEOTIDE SEQUENCE [LARGE SCALE GENOMIC DNA]</scope>
    <source>
        <strain evidence="4">Emoy2</strain>
    </source>
</reference>
<dbReference type="InParanoid" id="M4BSW5"/>
<sequence length="251" mass="28209">MLRQCGREQKNRFVDNTTVTHSDHGSVTVDAGAALDGPTCNELLEETSVYGQFDTTWMKHASMETMSWLFDRKGRRYQLKYASFARGRATLGDTITWTWAECGEVCFTPTISISLMPVAKRRHFGRFCLVLVFNFPSFLYLPAPSGTLVPLSGSVRRPHKWMLNPRGNMLSHWVLGHLSGTFCVSSSSYAYRSTLGGPSAMEAMSQGNQDLHFPRATPRRRTTALQTHDSEGPSYRITRSRSDRVDRATSV</sequence>
<dbReference type="AlphaFoldDB" id="M4BSW5"/>
<name>M4BSW5_HYAAE</name>
<feature type="region of interest" description="Disordered" evidence="1">
    <location>
        <begin position="210"/>
        <end position="251"/>
    </location>
</feature>
<keyword evidence="2" id="KW-1133">Transmembrane helix</keyword>
<proteinExistence type="predicted"/>
<reference evidence="3" key="2">
    <citation type="submission" date="2015-06" db="UniProtKB">
        <authorList>
            <consortium name="EnsemblProtists"/>
        </authorList>
    </citation>
    <scope>IDENTIFICATION</scope>
    <source>
        <strain evidence="3">Emoy2</strain>
    </source>
</reference>
<dbReference type="Proteomes" id="UP000011713">
    <property type="component" value="Unassembled WGS sequence"/>
</dbReference>
<evidence type="ECO:0000256" key="2">
    <source>
        <dbReference type="SAM" id="Phobius"/>
    </source>
</evidence>
<accession>M4BSW5</accession>
<dbReference type="EnsemblProtists" id="HpaT809550">
    <property type="protein sequence ID" value="HpaP809550"/>
    <property type="gene ID" value="HpaG809550"/>
</dbReference>
<feature type="transmembrane region" description="Helical" evidence="2">
    <location>
        <begin position="124"/>
        <end position="143"/>
    </location>
</feature>
<keyword evidence="2" id="KW-0472">Membrane</keyword>
<evidence type="ECO:0000256" key="1">
    <source>
        <dbReference type="SAM" id="MobiDB-lite"/>
    </source>
</evidence>
<evidence type="ECO:0000313" key="4">
    <source>
        <dbReference type="Proteomes" id="UP000011713"/>
    </source>
</evidence>
<protein>
    <submittedName>
        <fullName evidence="3">Uncharacterized protein</fullName>
    </submittedName>
</protein>
<keyword evidence="4" id="KW-1185">Reference proteome</keyword>
<dbReference type="VEuPathDB" id="FungiDB:HpaG809550"/>
<feature type="transmembrane region" description="Helical" evidence="2">
    <location>
        <begin position="170"/>
        <end position="191"/>
    </location>
</feature>
<keyword evidence="2" id="KW-0812">Transmembrane</keyword>
<dbReference type="HOGENOM" id="CLU_1108829_0_0_1"/>
<evidence type="ECO:0000313" key="3">
    <source>
        <dbReference type="EnsemblProtists" id="HpaP809550"/>
    </source>
</evidence>
<organism evidence="3 4">
    <name type="scientific">Hyaloperonospora arabidopsidis (strain Emoy2)</name>
    <name type="common">Downy mildew agent</name>
    <name type="synonym">Peronospora arabidopsidis</name>
    <dbReference type="NCBI Taxonomy" id="559515"/>
    <lineage>
        <taxon>Eukaryota</taxon>
        <taxon>Sar</taxon>
        <taxon>Stramenopiles</taxon>
        <taxon>Oomycota</taxon>
        <taxon>Peronosporomycetes</taxon>
        <taxon>Peronosporales</taxon>
        <taxon>Peronosporaceae</taxon>
        <taxon>Hyaloperonospora</taxon>
    </lineage>
</organism>
<dbReference type="EMBL" id="JH597790">
    <property type="status" value="NOT_ANNOTATED_CDS"/>
    <property type="molecule type" value="Genomic_DNA"/>
</dbReference>
<feature type="compositionally biased region" description="Basic and acidic residues" evidence="1">
    <location>
        <begin position="240"/>
        <end position="251"/>
    </location>
</feature>